<dbReference type="AlphaFoldDB" id="A0AAD8HVQ7"/>
<accession>A0AAD8HVQ7</accession>
<name>A0AAD8HVQ7_9APIA</name>
<dbReference type="GO" id="GO:0016887">
    <property type="term" value="F:ATP hydrolysis activity"/>
    <property type="evidence" value="ECO:0007669"/>
    <property type="project" value="InterPro"/>
</dbReference>
<dbReference type="Proteomes" id="UP001237642">
    <property type="component" value="Unassembled WGS sequence"/>
</dbReference>
<keyword evidence="2" id="KW-0067">ATP-binding</keyword>
<dbReference type="PANTHER" id="PTHR24222:SF83">
    <property type="entry name" value="ABC TRANSPORTER B FAMILY MEMBER 19"/>
    <property type="match status" value="1"/>
</dbReference>
<dbReference type="EMBL" id="JAUIZM010000007">
    <property type="protein sequence ID" value="KAK1374349.1"/>
    <property type="molecule type" value="Genomic_DNA"/>
</dbReference>
<protein>
    <recommendedName>
        <fullName evidence="3">ABC transporter domain-containing protein</fullName>
    </recommendedName>
</protein>
<dbReference type="InterPro" id="IPR003439">
    <property type="entry name" value="ABC_transporter-like_ATP-bd"/>
</dbReference>
<dbReference type="Pfam" id="PF00005">
    <property type="entry name" value="ABC_tran"/>
    <property type="match status" value="2"/>
</dbReference>
<evidence type="ECO:0000259" key="3">
    <source>
        <dbReference type="PROSITE" id="PS50893"/>
    </source>
</evidence>
<dbReference type="GO" id="GO:0005524">
    <property type="term" value="F:ATP binding"/>
    <property type="evidence" value="ECO:0007669"/>
    <property type="project" value="UniProtKB-KW"/>
</dbReference>
<dbReference type="SMART" id="SM00382">
    <property type="entry name" value="AAA"/>
    <property type="match status" value="1"/>
</dbReference>
<proteinExistence type="predicted"/>
<dbReference type="PROSITE" id="PS50893">
    <property type="entry name" value="ABC_TRANSPORTER_2"/>
    <property type="match status" value="1"/>
</dbReference>
<dbReference type="GO" id="GO:0042626">
    <property type="term" value="F:ATPase-coupled transmembrane transporter activity"/>
    <property type="evidence" value="ECO:0007669"/>
    <property type="project" value="TreeGrafter"/>
</dbReference>
<dbReference type="Gene3D" id="3.40.50.300">
    <property type="entry name" value="P-loop containing nucleotide triphosphate hydrolases"/>
    <property type="match status" value="2"/>
</dbReference>
<reference evidence="4" key="2">
    <citation type="submission" date="2023-05" db="EMBL/GenBank/DDBJ databases">
        <authorList>
            <person name="Schelkunov M.I."/>
        </authorList>
    </citation>
    <scope>NUCLEOTIDE SEQUENCE</scope>
    <source>
        <strain evidence="4">Hsosn_3</strain>
        <tissue evidence="4">Leaf</tissue>
    </source>
</reference>
<evidence type="ECO:0000256" key="2">
    <source>
        <dbReference type="ARBA" id="ARBA00022840"/>
    </source>
</evidence>
<dbReference type="InterPro" id="IPR039421">
    <property type="entry name" value="Type_1_exporter"/>
</dbReference>
<dbReference type="SUPFAM" id="SSF52540">
    <property type="entry name" value="P-loop containing nucleoside triphosphate hydrolases"/>
    <property type="match status" value="1"/>
</dbReference>
<sequence>MVEERLKEHSQLDELYWIRPEKRILQRFSLSIPTGKVVALVGNGGCGKSTIISLLARFYDPSEGNKDADDQQIESVVVMTNACSFISQLPNQYLTYASYLSLEVRQNGVQLSGGQKQRIAIARAILKNHPILMLDEATSALDSESEKLVQNALETAMQGRTIILIAERLSTICKDCHIN</sequence>
<dbReference type="InterPro" id="IPR003593">
    <property type="entry name" value="AAA+_ATPase"/>
</dbReference>
<dbReference type="PROSITE" id="PS00211">
    <property type="entry name" value="ABC_TRANSPORTER_1"/>
    <property type="match status" value="1"/>
</dbReference>
<dbReference type="InterPro" id="IPR027417">
    <property type="entry name" value="P-loop_NTPase"/>
</dbReference>
<evidence type="ECO:0000256" key="1">
    <source>
        <dbReference type="ARBA" id="ARBA00022741"/>
    </source>
</evidence>
<reference evidence="4" key="1">
    <citation type="submission" date="2023-02" db="EMBL/GenBank/DDBJ databases">
        <title>Genome of toxic invasive species Heracleum sosnowskyi carries increased number of genes despite the absence of recent whole-genome duplications.</title>
        <authorList>
            <person name="Schelkunov M."/>
            <person name="Shtratnikova V."/>
            <person name="Makarenko M."/>
            <person name="Klepikova A."/>
            <person name="Omelchenko D."/>
            <person name="Novikova G."/>
            <person name="Obukhova E."/>
            <person name="Bogdanov V."/>
            <person name="Penin A."/>
            <person name="Logacheva M."/>
        </authorList>
    </citation>
    <scope>NUCLEOTIDE SEQUENCE</scope>
    <source>
        <strain evidence="4">Hsosn_3</strain>
        <tissue evidence="4">Leaf</tissue>
    </source>
</reference>
<evidence type="ECO:0000313" key="5">
    <source>
        <dbReference type="Proteomes" id="UP001237642"/>
    </source>
</evidence>
<keyword evidence="1" id="KW-0547">Nucleotide-binding</keyword>
<keyword evidence="5" id="KW-1185">Reference proteome</keyword>
<feature type="domain" description="ABC transporter" evidence="3">
    <location>
        <begin position="10"/>
        <end position="178"/>
    </location>
</feature>
<organism evidence="4 5">
    <name type="scientific">Heracleum sosnowskyi</name>
    <dbReference type="NCBI Taxonomy" id="360622"/>
    <lineage>
        <taxon>Eukaryota</taxon>
        <taxon>Viridiplantae</taxon>
        <taxon>Streptophyta</taxon>
        <taxon>Embryophyta</taxon>
        <taxon>Tracheophyta</taxon>
        <taxon>Spermatophyta</taxon>
        <taxon>Magnoliopsida</taxon>
        <taxon>eudicotyledons</taxon>
        <taxon>Gunneridae</taxon>
        <taxon>Pentapetalae</taxon>
        <taxon>asterids</taxon>
        <taxon>campanulids</taxon>
        <taxon>Apiales</taxon>
        <taxon>Apiaceae</taxon>
        <taxon>Apioideae</taxon>
        <taxon>apioid superclade</taxon>
        <taxon>Tordylieae</taxon>
        <taxon>Tordyliinae</taxon>
        <taxon>Heracleum</taxon>
    </lineage>
</organism>
<dbReference type="InterPro" id="IPR017871">
    <property type="entry name" value="ABC_transporter-like_CS"/>
</dbReference>
<dbReference type="PANTHER" id="PTHR24222">
    <property type="entry name" value="ABC TRANSPORTER B FAMILY"/>
    <property type="match status" value="1"/>
</dbReference>
<comment type="caution">
    <text evidence="4">The sequence shown here is derived from an EMBL/GenBank/DDBJ whole genome shotgun (WGS) entry which is preliminary data.</text>
</comment>
<gene>
    <name evidence="4" type="ORF">POM88_030542</name>
</gene>
<evidence type="ECO:0000313" key="4">
    <source>
        <dbReference type="EMBL" id="KAK1374349.1"/>
    </source>
</evidence>
<dbReference type="GO" id="GO:0005886">
    <property type="term" value="C:plasma membrane"/>
    <property type="evidence" value="ECO:0007669"/>
    <property type="project" value="TreeGrafter"/>
</dbReference>